<reference evidence="3" key="1">
    <citation type="journal article" date="2023" name="bioRxiv">
        <title>Complete genome of the Medicago anthracnose fungus, Colletotrichum destructivum, reveals a mini-chromosome-like region within a core chromosome.</title>
        <authorList>
            <person name="Lapalu N."/>
            <person name="Simon A."/>
            <person name="Lu A."/>
            <person name="Plaumann P.-L."/>
            <person name="Amselem J."/>
            <person name="Pigne S."/>
            <person name="Auger A."/>
            <person name="Koch C."/>
            <person name="Dallery J.-F."/>
            <person name="O'Connell R.J."/>
        </authorList>
    </citation>
    <scope>NUCLEOTIDE SEQUENCE [LARGE SCALE GENOMIC DNA]</scope>
    <source>
        <strain evidence="3">CBS 520.97</strain>
    </source>
</reference>
<sequence length="110" mass="11885">MISLVALILTLIASSIATPIALSPPAPNLSASLQGRALTTAKYRAVRDAARISATRLLPGEWHYFRVCVLLTEAPENDIQRDTGCDHHMFLVGSVSQESHEAAIKFEGTL</sequence>
<dbReference type="KEGG" id="cdet:87950831"/>
<organism evidence="2 3">
    <name type="scientific">Colletotrichum destructivum</name>
    <dbReference type="NCBI Taxonomy" id="34406"/>
    <lineage>
        <taxon>Eukaryota</taxon>
        <taxon>Fungi</taxon>
        <taxon>Dikarya</taxon>
        <taxon>Ascomycota</taxon>
        <taxon>Pezizomycotina</taxon>
        <taxon>Sordariomycetes</taxon>
        <taxon>Hypocreomycetidae</taxon>
        <taxon>Glomerellales</taxon>
        <taxon>Glomerellaceae</taxon>
        <taxon>Colletotrichum</taxon>
        <taxon>Colletotrichum destructivum species complex</taxon>
    </lineage>
</organism>
<accession>A0AAX4J1A0</accession>
<keyword evidence="1" id="KW-0732">Signal</keyword>
<evidence type="ECO:0000313" key="2">
    <source>
        <dbReference type="EMBL" id="WQF89317.1"/>
    </source>
</evidence>
<proteinExistence type="predicted"/>
<protein>
    <submittedName>
        <fullName evidence="2">Uncharacterized protein</fullName>
    </submittedName>
</protein>
<feature type="chain" id="PRO_5043847782" evidence="1">
    <location>
        <begin position="18"/>
        <end position="110"/>
    </location>
</feature>
<dbReference type="AlphaFoldDB" id="A0AAX4J1A0"/>
<feature type="signal peptide" evidence="1">
    <location>
        <begin position="1"/>
        <end position="17"/>
    </location>
</feature>
<keyword evidence="3" id="KW-1185">Reference proteome</keyword>
<name>A0AAX4J1A0_9PEZI</name>
<evidence type="ECO:0000313" key="3">
    <source>
        <dbReference type="Proteomes" id="UP001322277"/>
    </source>
</evidence>
<dbReference type="RefSeq" id="XP_062786538.1">
    <property type="nucleotide sequence ID" value="XM_062930487.1"/>
</dbReference>
<dbReference type="EMBL" id="CP137314">
    <property type="protein sequence ID" value="WQF89317.1"/>
    <property type="molecule type" value="Genomic_DNA"/>
</dbReference>
<gene>
    <name evidence="2" type="ORF">CDEST_14331</name>
</gene>
<evidence type="ECO:0000256" key="1">
    <source>
        <dbReference type="SAM" id="SignalP"/>
    </source>
</evidence>
<dbReference type="Proteomes" id="UP001322277">
    <property type="component" value="Chromosome 10"/>
</dbReference>
<dbReference type="GeneID" id="87950831"/>